<evidence type="ECO:0000256" key="1">
    <source>
        <dbReference type="SAM" id="MobiDB-lite"/>
    </source>
</evidence>
<organism evidence="2 3">
    <name type="scientific">Podospora aff. communis PSN243</name>
    <dbReference type="NCBI Taxonomy" id="3040156"/>
    <lineage>
        <taxon>Eukaryota</taxon>
        <taxon>Fungi</taxon>
        <taxon>Dikarya</taxon>
        <taxon>Ascomycota</taxon>
        <taxon>Pezizomycotina</taxon>
        <taxon>Sordariomycetes</taxon>
        <taxon>Sordariomycetidae</taxon>
        <taxon>Sordariales</taxon>
        <taxon>Podosporaceae</taxon>
        <taxon>Podospora</taxon>
    </lineage>
</organism>
<protein>
    <submittedName>
        <fullName evidence="2">Uncharacterized protein</fullName>
    </submittedName>
</protein>
<feature type="compositionally biased region" description="Low complexity" evidence="1">
    <location>
        <begin position="42"/>
        <end position="55"/>
    </location>
</feature>
<name>A0AAV9H1H7_9PEZI</name>
<evidence type="ECO:0000313" key="3">
    <source>
        <dbReference type="Proteomes" id="UP001321760"/>
    </source>
</evidence>
<dbReference type="EMBL" id="MU865920">
    <property type="protein sequence ID" value="KAK4453517.1"/>
    <property type="molecule type" value="Genomic_DNA"/>
</dbReference>
<reference evidence="2" key="2">
    <citation type="submission" date="2023-05" db="EMBL/GenBank/DDBJ databases">
        <authorList>
            <consortium name="Lawrence Berkeley National Laboratory"/>
            <person name="Steindorff A."/>
            <person name="Hensen N."/>
            <person name="Bonometti L."/>
            <person name="Westerberg I."/>
            <person name="Brannstrom I.O."/>
            <person name="Guillou S."/>
            <person name="Cros-Aarteil S."/>
            <person name="Calhoun S."/>
            <person name="Haridas S."/>
            <person name="Kuo A."/>
            <person name="Mondo S."/>
            <person name="Pangilinan J."/>
            <person name="Riley R."/>
            <person name="Labutti K."/>
            <person name="Andreopoulos B."/>
            <person name="Lipzen A."/>
            <person name="Chen C."/>
            <person name="Yanf M."/>
            <person name="Daum C."/>
            <person name="Ng V."/>
            <person name="Clum A."/>
            <person name="Ohm R."/>
            <person name="Martin F."/>
            <person name="Silar P."/>
            <person name="Natvig D."/>
            <person name="Lalanne C."/>
            <person name="Gautier V."/>
            <person name="Ament-Velasquez S.L."/>
            <person name="Kruys A."/>
            <person name="Hutchinson M.I."/>
            <person name="Powell A.J."/>
            <person name="Barry K."/>
            <person name="Miller A.N."/>
            <person name="Grigoriev I.V."/>
            <person name="Debuchy R."/>
            <person name="Gladieux P."/>
            <person name="Thoren M.H."/>
            <person name="Johannesson H."/>
        </authorList>
    </citation>
    <scope>NUCLEOTIDE SEQUENCE</scope>
    <source>
        <strain evidence="2">PSN243</strain>
    </source>
</reference>
<feature type="compositionally biased region" description="Pro residues" evidence="1">
    <location>
        <begin position="62"/>
        <end position="75"/>
    </location>
</feature>
<sequence>MLKRDSSKNGSITAFFKPVPKPGSQQTLTHSSQPSQAHSRVRTPSPASAARPTASSHRELPSSPPDVFSPPPLPAPTVVLDRDTIIKGSDEEDDYTTSDDDLLLPPIGSRPSASTVVPMPPARRDPVCVTPRAKRTALEFHSSPLTIMPKHRFDFKALMKHAAADNALEASKQRIESMQAAEEAEAAAAASASLVSDGLKPRSLHDTMLNVLSSAENSQDEGRHKQLLRAVKRTETTEHRKCWHFFDPQPQVGSPSIKARPIFPKPKATGIWSFLASDEGRSELFEDGIPYSVQLKTNSLPDAIFVWVLGDLLAEGSRKLREGYFRLLSVCEDQVQRNIDADFIDGLFKTAGAAEWVFQAHSQASEVETGQGGSYSRKDCTNLRSVLQVLIDTSQFLRPEARERSVVILLRLGMDNIIREDQAVARDYQDAMDWLVAAVKDKDWDTFCGNVCSSLYNYTKEVTLRCDAASAIPLLRPKVVDLRRRLALVCIFEDPQKGYTPPETTVTIKSIIQRLHEPIFLIDRQRDDFLDMVALAELLGYAIGDGCPTPSGTEKFNQEVDQLAWTVRTLCSKIETTGHSSSARFDARSILQALEKKLQYATRTQPRAPENIFGIGTGESRNTEVDLSRQQRFMERFVAKRGNATEAVV</sequence>
<feature type="compositionally biased region" description="Acidic residues" evidence="1">
    <location>
        <begin position="90"/>
        <end position="102"/>
    </location>
</feature>
<dbReference type="AlphaFoldDB" id="A0AAV9H1H7"/>
<feature type="compositionally biased region" description="Basic and acidic residues" evidence="1">
    <location>
        <begin position="80"/>
        <end position="89"/>
    </location>
</feature>
<accession>A0AAV9H1H7</accession>
<reference evidence="2" key="1">
    <citation type="journal article" date="2023" name="Mol. Phylogenet. Evol.">
        <title>Genome-scale phylogeny and comparative genomics of the fungal order Sordariales.</title>
        <authorList>
            <person name="Hensen N."/>
            <person name="Bonometti L."/>
            <person name="Westerberg I."/>
            <person name="Brannstrom I.O."/>
            <person name="Guillou S."/>
            <person name="Cros-Aarteil S."/>
            <person name="Calhoun S."/>
            <person name="Haridas S."/>
            <person name="Kuo A."/>
            <person name="Mondo S."/>
            <person name="Pangilinan J."/>
            <person name="Riley R."/>
            <person name="LaButti K."/>
            <person name="Andreopoulos B."/>
            <person name="Lipzen A."/>
            <person name="Chen C."/>
            <person name="Yan M."/>
            <person name="Daum C."/>
            <person name="Ng V."/>
            <person name="Clum A."/>
            <person name="Steindorff A."/>
            <person name="Ohm R.A."/>
            <person name="Martin F."/>
            <person name="Silar P."/>
            <person name="Natvig D.O."/>
            <person name="Lalanne C."/>
            <person name="Gautier V."/>
            <person name="Ament-Velasquez S.L."/>
            <person name="Kruys A."/>
            <person name="Hutchinson M.I."/>
            <person name="Powell A.J."/>
            <person name="Barry K."/>
            <person name="Miller A.N."/>
            <person name="Grigoriev I.V."/>
            <person name="Debuchy R."/>
            <person name="Gladieux P."/>
            <person name="Hiltunen Thoren M."/>
            <person name="Johannesson H."/>
        </authorList>
    </citation>
    <scope>NUCLEOTIDE SEQUENCE</scope>
    <source>
        <strain evidence="2">PSN243</strain>
    </source>
</reference>
<feature type="compositionally biased region" description="Polar residues" evidence="1">
    <location>
        <begin position="23"/>
        <end position="38"/>
    </location>
</feature>
<keyword evidence="3" id="KW-1185">Reference proteome</keyword>
<feature type="region of interest" description="Disordered" evidence="1">
    <location>
        <begin position="1"/>
        <end position="125"/>
    </location>
</feature>
<proteinExistence type="predicted"/>
<comment type="caution">
    <text evidence="2">The sequence shown here is derived from an EMBL/GenBank/DDBJ whole genome shotgun (WGS) entry which is preliminary data.</text>
</comment>
<evidence type="ECO:0000313" key="2">
    <source>
        <dbReference type="EMBL" id="KAK4453517.1"/>
    </source>
</evidence>
<dbReference type="Proteomes" id="UP001321760">
    <property type="component" value="Unassembled WGS sequence"/>
</dbReference>
<gene>
    <name evidence="2" type="ORF">QBC34DRAFT_208811</name>
</gene>